<sequence>MNNTGNSNVPAKNELDYPQAVLYIPSIVVATVLIVFLGISFIRYHRRVRNKMGYLRDYVEKNLHVKRERIPGHVVSLNRPRISYEPEYIFPRDQTNNSKFITGITLPEHSITIENESSIYLKKPRTPKSYFDNEGYEEDISSNRFSRTRNFSRHGYCEVEEENYAANDSDNESQTSIPKSCERIRVLSTGSAHDSGGVEIPVTYLCETCQNHLKTKKLRRLISTDKEVFPDTENKDRRSSRCAEEDDDAFQRSPKPSTHRPPTFHQEEPKTRKKSINSRTFPDARIRLGVFELEPR</sequence>
<evidence type="ECO:0000313" key="4">
    <source>
        <dbReference type="Proteomes" id="UP000030746"/>
    </source>
</evidence>
<dbReference type="GeneID" id="20243080"/>
<keyword evidence="2" id="KW-0472">Membrane</keyword>
<gene>
    <name evidence="3" type="ORF">LOTGIDRAFT_175219</name>
</gene>
<protein>
    <submittedName>
        <fullName evidence="3">Uncharacterized protein</fullName>
    </submittedName>
</protein>
<dbReference type="RefSeq" id="XP_009054092.1">
    <property type="nucleotide sequence ID" value="XM_009055844.1"/>
</dbReference>
<evidence type="ECO:0000313" key="3">
    <source>
        <dbReference type="EMBL" id="ESO95227.1"/>
    </source>
</evidence>
<dbReference type="OrthoDB" id="6158894at2759"/>
<keyword evidence="2" id="KW-1133">Transmembrane helix</keyword>
<evidence type="ECO:0000256" key="2">
    <source>
        <dbReference type="SAM" id="Phobius"/>
    </source>
</evidence>
<name>V4AEB2_LOTGI</name>
<feature type="compositionally biased region" description="Basic and acidic residues" evidence="1">
    <location>
        <begin position="229"/>
        <end position="243"/>
    </location>
</feature>
<dbReference type="KEGG" id="lgi:LOTGIDRAFT_175219"/>
<dbReference type="Proteomes" id="UP000030746">
    <property type="component" value="Unassembled WGS sequence"/>
</dbReference>
<dbReference type="EMBL" id="KB201671">
    <property type="protein sequence ID" value="ESO95227.1"/>
    <property type="molecule type" value="Genomic_DNA"/>
</dbReference>
<keyword evidence="2" id="KW-0812">Transmembrane</keyword>
<proteinExistence type="predicted"/>
<feature type="transmembrane region" description="Helical" evidence="2">
    <location>
        <begin position="20"/>
        <end position="42"/>
    </location>
</feature>
<evidence type="ECO:0000256" key="1">
    <source>
        <dbReference type="SAM" id="MobiDB-lite"/>
    </source>
</evidence>
<accession>V4AEB2</accession>
<dbReference type="HOGENOM" id="CLU_941003_0_0_1"/>
<feature type="region of interest" description="Disordered" evidence="1">
    <location>
        <begin position="229"/>
        <end position="279"/>
    </location>
</feature>
<dbReference type="CTD" id="20243080"/>
<organism evidence="3 4">
    <name type="scientific">Lottia gigantea</name>
    <name type="common">Giant owl limpet</name>
    <dbReference type="NCBI Taxonomy" id="225164"/>
    <lineage>
        <taxon>Eukaryota</taxon>
        <taxon>Metazoa</taxon>
        <taxon>Spiralia</taxon>
        <taxon>Lophotrochozoa</taxon>
        <taxon>Mollusca</taxon>
        <taxon>Gastropoda</taxon>
        <taxon>Patellogastropoda</taxon>
        <taxon>Lottioidea</taxon>
        <taxon>Lottiidae</taxon>
        <taxon>Lottia</taxon>
    </lineage>
</organism>
<reference evidence="3 4" key="1">
    <citation type="journal article" date="2013" name="Nature">
        <title>Insights into bilaterian evolution from three spiralian genomes.</title>
        <authorList>
            <person name="Simakov O."/>
            <person name="Marletaz F."/>
            <person name="Cho S.J."/>
            <person name="Edsinger-Gonzales E."/>
            <person name="Havlak P."/>
            <person name="Hellsten U."/>
            <person name="Kuo D.H."/>
            <person name="Larsson T."/>
            <person name="Lv J."/>
            <person name="Arendt D."/>
            <person name="Savage R."/>
            <person name="Osoegawa K."/>
            <person name="de Jong P."/>
            <person name="Grimwood J."/>
            <person name="Chapman J.A."/>
            <person name="Shapiro H."/>
            <person name="Aerts A."/>
            <person name="Otillar R.P."/>
            <person name="Terry A.Y."/>
            <person name="Boore J.L."/>
            <person name="Grigoriev I.V."/>
            <person name="Lindberg D.R."/>
            <person name="Seaver E.C."/>
            <person name="Weisblat D.A."/>
            <person name="Putnam N.H."/>
            <person name="Rokhsar D.S."/>
        </authorList>
    </citation>
    <scope>NUCLEOTIDE SEQUENCE [LARGE SCALE GENOMIC DNA]</scope>
</reference>
<keyword evidence="4" id="KW-1185">Reference proteome</keyword>
<dbReference type="AlphaFoldDB" id="V4AEB2"/>